<organism evidence="8">
    <name type="scientific">Cyberlindnera fabianii</name>
    <name type="common">Yeast</name>
    <name type="synonym">Hansenula fabianii</name>
    <dbReference type="NCBI Taxonomy" id="36022"/>
    <lineage>
        <taxon>Eukaryota</taxon>
        <taxon>Fungi</taxon>
        <taxon>Dikarya</taxon>
        <taxon>Ascomycota</taxon>
        <taxon>Saccharomycotina</taxon>
        <taxon>Saccharomycetes</taxon>
        <taxon>Phaffomycetales</taxon>
        <taxon>Phaffomycetaceae</taxon>
        <taxon>Cyberlindnera</taxon>
    </lineage>
</organism>
<dbReference type="GO" id="GO:0005739">
    <property type="term" value="C:mitochondrion"/>
    <property type="evidence" value="ECO:0007669"/>
    <property type="project" value="TreeGrafter"/>
</dbReference>
<dbReference type="Proteomes" id="UP000189513">
    <property type="component" value="Unassembled WGS sequence"/>
</dbReference>
<name>A0A061BDD0_CYBFA</name>
<evidence type="ECO:0000256" key="2">
    <source>
        <dbReference type="ARBA" id="ARBA00012076"/>
    </source>
</evidence>
<dbReference type="EC" id="4.2.1.17" evidence="2"/>
<dbReference type="GO" id="GO:0006635">
    <property type="term" value="P:fatty acid beta-oxidation"/>
    <property type="evidence" value="ECO:0007669"/>
    <property type="project" value="TreeGrafter"/>
</dbReference>
<proteinExistence type="inferred from homology"/>
<evidence type="ECO:0000256" key="1">
    <source>
        <dbReference type="ARBA" id="ARBA00005254"/>
    </source>
</evidence>
<reference evidence="9" key="3">
    <citation type="submission" date="2017-01" db="EMBL/GenBank/DDBJ databases">
        <authorList>
            <person name="Mah S.A."/>
            <person name="Swanson W.J."/>
            <person name="Moy G.W."/>
            <person name="Vacquier V.D."/>
        </authorList>
    </citation>
    <scope>NUCLEOTIDE SEQUENCE [LARGE SCALE GENOMIC DNA]</scope>
    <source>
        <strain evidence="9">65</strain>
    </source>
</reference>
<dbReference type="OrthoDB" id="2018133at2759"/>
<keyword evidence="5" id="KW-0456">Lyase</keyword>
<reference evidence="10" key="2">
    <citation type="journal article" date="2017" name="Genome Announc.">
        <title>Genome sequences of Cyberlindnera fabianii 65, Pichia kudriavzevii 129, and Saccharomyces cerevisiae 131 isolated from fermented masau fruits in Zimbabwe.</title>
        <authorList>
            <person name="van Rijswijck I.M.H."/>
            <person name="Derks M.F.L."/>
            <person name="Abee T."/>
            <person name="de Ridder D."/>
            <person name="Smid E.J."/>
        </authorList>
    </citation>
    <scope>NUCLEOTIDE SEQUENCE [LARGE SCALE GENOMIC DNA]</scope>
    <source>
        <strain evidence="10">65</strain>
    </source>
</reference>
<gene>
    <name evidence="9" type="ORF">BON22_4396</name>
    <name evidence="8" type="ORF">CYFA0S_31e00936g</name>
</gene>
<dbReference type="Gene3D" id="1.10.12.10">
    <property type="entry name" value="Lyase 2-enoyl-coa Hydratase, Chain A, domain 2"/>
    <property type="match status" value="1"/>
</dbReference>
<dbReference type="PROSITE" id="PS00166">
    <property type="entry name" value="ENOYL_COA_HYDRATASE"/>
    <property type="match status" value="1"/>
</dbReference>
<evidence type="ECO:0000256" key="7">
    <source>
        <dbReference type="RuleBase" id="RU003707"/>
    </source>
</evidence>
<evidence type="ECO:0000313" key="8">
    <source>
        <dbReference type="EMBL" id="CDR47372.1"/>
    </source>
</evidence>
<evidence type="ECO:0000313" key="9">
    <source>
        <dbReference type="EMBL" id="ONH65869.1"/>
    </source>
</evidence>
<evidence type="ECO:0000256" key="6">
    <source>
        <dbReference type="ARBA" id="ARBA00073937"/>
    </source>
</evidence>
<dbReference type="SUPFAM" id="SSF52096">
    <property type="entry name" value="ClpP/crotonase"/>
    <property type="match status" value="1"/>
</dbReference>
<evidence type="ECO:0000256" key="5">
    <source>
        <dbReference type="ARBA" id="ARBA00023239"/>
    </source>
</evidence>
<dbReference type="VEuPathDB" id="FungiDB:BON22_4396"/>
<dbReference type="Pfam" id="PF00378">
    <property type="entry name" value="ECH_1"/>
    <property type="match status" value="1"/>
</dbReference>
<protein>
    <recommendedName>
        <fullName evidence="6">Probable enoyl-CoA hydratase, mitochondrial</fullName>
        <ecNumber evidence="2">4.2.1.17</ecNumber>
    </recommendedName>
</protein>
<dbReference type="PANTHER" id="PTHR11941">
    <property type="entry name" value="ENOYL-COA HYDRATASE-RELATED"/>
    <property type="match status" value="1"/>
</dbReference>
<dbReference type="InterPro" id="IPR029045">
    <property type="entry name" value="ClpP/crotonase-like_dom_sf"/>
</dbReference>
<evidence type="ECO:0000256" key="3">
    <source>
        <dbReference type="ARBA" id="ARBA00022832"/>
    </source>
</evidence>
<dbReference type="InterPro" id="IPR018376">
    <property type="entry name" value="Enoyl-CoA_hyd/isom_CS"/>
</dbReference>
<dbReference type="PANTHER" id="PTHR11941:SF54">
    <property type="entry name" value="ENOYL-COA HYDRATASE, MITOCHONDRIAL"/>
    <property type="match status" value="1"/>
</dbReference>
<accession>A0A061BDD0</accession>
<dbReference type="OMA" id="FCDARED"/>
<evidence type="ECO:0000256" key="4">
    <source>
        <dbReference type="ARBA" id="ARBA00023098"/>
    </source>
</evidence>
<dbReference type="EMBL" id="LK052916">
    <property type="protein sequence ID" value="CDR47372.1"/>
    <property type="molecule type" value="Genomic_DNA"/>
</dbReference>
<dbReference type="EMBL" id="MPUK01000009">
    <property type="protein sequence ID" value="ONH65869.1"/>
    <property type="molecule type" value="Genomic_DNA"/>
</dbReference>
<keyword evidence="4" id="KW-0443">Lipid metabolism</keyword>
<dbReference type="STRING" id="36022.A0A061BDD0"/>
<reference evidence="8" key="1">
    <citation type="journal article" date="2014" name="Genome Announc.">
        <title>Genome sequence of the yeast Cyberlindnera fabianii (Hansenula fabianii).</title>
        <authorList>
            <person name="Freel K.C."/>
            <person name="Sarilar V."/>
            <person name="Neuveglise C."/>
            <person name="Devillers H."/>
            <person name="Friedrich A."/>
            <person name="Schacherer J."/>
        </authorList>
    </citation>
    <scope>NUCLEOTIDE SEQUENCE</scope>
    <source>
        <strain evidence="8">YJS4271</strain>
    </source>
</reference>
<dbReference type="FunFam" id="3.90.226.10:FF:000019">
    <property type="entry name" value="Enoyl-CoA hydratase, mitochondrial"/>
    <property type="match status" value="1"/>
</dbReference>
<dbReference type="GO" id="GO:0004300">
    <property type="term" value="F:enoyl-CoA hydratase activity"/>
    <property type="evidence" value="ECO:0007669"/>
    <property type="project" value="UniProtKB-EC"/>
</dbReference>
<evidence type="ECO:0000313" key="10">
    <source>
        <dbReference type="Proteomes" id="UP000189513"/>
    </source>
</evidence>
<dbReference type="InterPro" id="IPR001753">
    <property type="entry name" value="Enoyl-CoA_hydra/iso"/>
</dbReference>
<keyword evidence="10" id="KW-1185">Reference proteome</keyword>
<dbReference type="InterPro" id="IPR014748">
    <property type="entry name" value="Enoyl-CoA_hydra_C"/>
</dbReference>
<dbReference type="AlphaFoldDB" id="A0A061BDD0"/>
<keyword evidence="3" id="KW-0276">Fatty acid metabolism</keyword>
<dbReference type="FunFam" id="1.10.12.10:FF:000001">
    <property type="entry name" value="Probable enoyl-CoA hydratase, mitochondrial"/>
    <property type="match status" value="1"/>
</dbReference>
<dbReference type="Gene3D" id="3.90.226.10">
    <property type="entry name" value="2-enoyl-CoA Hydratase, Chain A, domain 1"/>
    <property type="match status" value="1"/>
</dbReference>
<dbReference type="CDD" id="cd06558">
    <property type="entry name" value="crotonase-like"/>
    <property type="match status" value="1"/>
</dbReference>
<comment type="similarity">
    <text evidence="1 7">Belongs to the enoyl-CoA hydratase/isomerase family.</text>
</comment>
<sequence>MSYKHIITSVPRTGVLQIQLNRPKALNALKTDLITELLEAVKKADEDIEKFGAIVITGGERAFAAGADIKEMQNLSSESATKAKFLANWAEFAKFNIPLIAAVEGFALGGGCELAMCCDIIYASNNALFGQPEIKLGVIPGGGGTQRLIRAIGKSRAMELNLTGKTFTAIEAEKWGLISKTFEPGTVLEEALKLASKIADGPRIATRACKNAINVSNETFLSTGLDFERAAFHSLFGNSEQKEGMTAFVEKRKPKFSSKL</sequence>